<organism evidence="2 3">
    <name type="scientific">Bacillus cereus</name>
    <dbReference type="NCBI Taxonomy" id="1396"/>
    <lineage>
        <taxon>Bacteria</taxon>
        <taxon>Bacillati</taxon>
        <taxon>Bacillota</taxon>
        <taxon>Bacilli</taxon>
        <taxon>Bacillales</taxon>
        <taxon>Bacillaceae</taxon>
        <taxon>Bacillus</taxon>
        <taxon>Bacillus cereus group</taxon>
    </lineage>
</organism>
<comment type="caution">
    <text evidence="2">The sequence shown here is derived from an EMBL/GenBank/DDBJ whole genome shotgun (WGS) entry which is preliminary data.</text>
</comment>
<evidence type="ECO:0000256" key="1">
    <source>
        <dbReference type="SAM" id="MobiDB-lite"/>
    </source>
</evidence>
<evidence type="ECO:0000313" key="2">
    <source>
        <dbReference type="EMBL" id="KZD74715.1"/>
    </source>
</evidence>
<feature type="compositionally biased region" description="Basic and acidic residues" evidence="1">
    <location>
        <begin position="1"/>
        <end position="13"/>
    </location>
</feature>
<dbReference type="AlphaFoldDB" id="A0A164RK48"/>
<dbReference type="RefSeq" id="WP_063259403.1">
    <property type="nucleotide sequence ID" value="NZ_LJKE01000001.1"/>
</dbReference>
<dbReference type="PATRIC" id="fig|1396.535.peg.6848"/>
<feature type="region of interest" description="Disordered" evidence="1">
    <location>
        <begin position="1"/>
        <end position="27"/>
    </location>
</feature>
<sequence length="230" mass="24373">MDEPVKLASKDDAGETLNQDQTKLPETSVQFIGKDKDGKTVTFDGTVGGYADGHTGADMSFEVSWNAGETTPQTVVDAGGNTVWTVVVKSLSDDVGNTAATVTKDFAIKKTPEAEKQDTPFKIVTVTGEEKDANDVVTITFTEGVQFKGGVHDATNPAQYTLNGQKLPTGTQISVEDKDAKAEGLETVVITLPKGQLKNSASNTITVNKNLTSHDGSVLEGGFEKTFQVK</sequence>
<dbReference type="EMBL" id="LJKE01000001">
    <property type="protein sequence ID" value="KZD74715.1"/>
    <property type="molecule type" value="Genomic_DNA"/>
</dbReference>
<dbReference type="Proteomes" id="UP000076482">
    <property type="component" value="Unassembled WGS sequence"/>
</dbReference>
<proteinExistence type="predicted"/>
<gene>
    <name evidence="2" type="ORF">B4088_0002</name>
</gene>
<feature type="compositionally biased region" description="Polar residues" evidence="1">
    <location>
        <begin position="16"/>
        <end position="27"/>
    </location>
</feature>
<evidence type="ECO:0000313" key="3">
    <source>
        <dbReference type="Proteomes" id="UP000076482"/>
    </source>
</evidence>
<accession>A0A164RK48</accession>
<reference evidence="2 3" key="1">
    <citation type="submission" date="2015-09" db="EMBL/GenBank/DDBJ databases">
        <title>Bacillus cereus food isolates.</title>
        <authorList>
            <person name="Boekhorst J."/>
        </authorList>
    </citation>
    <scope>NUCLEOTIDE SEQUENCE [LARGE SCALE GENOMIC DNA]</scope>
    <source>
        <strain evidence="2 3">B4088</strain>
    </source>
</reference>
<name>A0A164RK48_BACCE</name>
<protein>
    <submittedName>
        <fullName evidence="2">Uncharacterized protein</fullName>
    </submittedName>
</protein>